<feature type="compositionally biased region" description="Polar residues" evidence="6">
    <location>
        <begin position="368"/>
        <end position="382"/>
    </location>
</feature>
<dbReference type="KEGG" id="ndi:NDAI_0B01800"/>
<dbReference type="GO" id="GO:0000976">
    <property type="term" value="F:transcription cis-regulatory region binding"/>
    <property type="evidence" value="ECO:0007669"/>
    <property type="project" value="InterPro"/>
</dbReference>
<feature type="domain" description="BZIP" evidence="7">
    <location>
        <begin position="184"/>
        <end position="247"/>
    </location>
</feature>
<evidence type="ECO:0000256" key="4">
    <source>
        <dbReference type="ARBA" id="ARBA00023242"/>
    </source>
</evidence>
<dbReference type="OMA" id="EDCCIRN"/>
<feature type="compositionally biased region" description="Polar residues" evidence="6">
    <location>
        <begin position="117"/>
        <end position="126"/>
    </location>
</feature>
<dbReference type="InterPro" id="IPR046347">
    <property type="entry name" value="bZIP_sf"/>
</dbReference>
<reference evidence="8 9" key="1">
    <citation type="journal article" date="2011" name="Proc. Natl. Acad. Sci. U.S.A.">
        <title>Evolutionary erosion of yeast sex chromosomes by mating-type switching accidents.</title>
        <authorList>
            <person name="Gordon J.L."/>
            <person name="Armisen D."/>
            <person name="Proux-Wera E."/>
            <person name="Oheigeartaigh S.S."/>
            <person name="Byrne K.P."/>
            <person name="Wolfe K.H."/>
        </authorList>
    </citation>
    <scope>NUCLEOTIDE SEQUENCE [LARGE SCALE GENOMIC DNA]</scope>
    <source>
        <strain evidence="9">ATCC 10597 / BCRC 20456 / CBS 421 / NBRC 0211 / NRRL Y-12639</strain>
    </source>
</reference>
<dbReference type="InterPro" id="IPR004827">
    <property type="entry name" value="bZIP"/>
</dbReference>
<sequence length="446" mass="50489">MNYNQQPISPQELLNMFQHRNMIPESQYMASQGYYPNQYQNDPRTDDNNNSMPPASSDVPPPPAAVASATPTFLDPMGFNNECPLLNNSPVQTVLPQQQQLQHRSSSPSLMNPYSSIPLTKENNNNQQYQVPHNHQVQNNINSFKDALPSPRSKKNSLNSSNTINPNYNIIDNNNNNTLDLTEEEIKAKKKAQNRAAQKAFRERKDAKLKELREKLNESEQNRQDLLKEVDSLRKLNMEINAESKKILLQTTNNIDNIKKLLIEEAQSAPSSSSSVNNVIIKKNSSDESLNDHQFLLSGANNPMEKHYHHRTSSSSSPHLQNDSKFSFPTEDQNFNIIDDLQDKLYSYASAYTDNSTNNNNSNDINSLASPNTMDSNTSTGTLAPREPLLTIPATWEYLHKLSEHQDFDVFVVMQMLKGKEACDEYGPAYPKALVNEMVEKCINEN</sequence>
<feature type="region of interest" description="Disordered" evidence="6">
    <location>
        <begin position="143"/>
        <end position="164"/>
    </location>
</feature>
<accession>G0W603</accession>
<dbReference type="STRING" id="1071378.G0W603"/>
<keyword evidence="9" id="KW-1185">Reference proteome</keyword>
<dbReference type="PANTHER" id="PTHR40621:SF8">
    <property type="entry name" value="AP-1-LIKE TRANSCRIPTION FACTOR YAP3"/>
    <property type="match status" value="1"/>
</dbReference>
<dbReference type="HOGENOM" id="CLU_614059_0_0_1"/>
<evidence type="ECO:0000256" key="1">
    <source>
        <dbReference type="ARBA" id="ARBA00004123"/>
    </source>
</evidence>
<dbReference type="OrthoDB" id="4940293at2759"/>
<dbReference type="SUPFAM" id="SSF57959">
    <property type="entry name" value="Leucine zipper domain"/>
    <property type="match status" value="1"/>
</dbReference>
<dbReference type="EMBL" id="HE580268">
    <property type="protein sequence ID" value="CCD23214.1"/>
    <property type="molecule type" value="Genomic_DNA"/>
</dbReference>
<dbReference type="Proteomes" id="UP000000689">
    <property type="component" value="Chromosome 2"/>
</dbReference>
<evidence type="ECO:0000256" key="2">
    <source>
        <dbReference type="ARBA" id="ARBA00023015"/>
    </source>
</evidence>
<feature type="compositionally biased region" description="Low complexity" evidence="6">
    <location>
        <begin position="94"/>
        <end position="116"/>
    </location>
</feature>
<gene>
    <name evidence="8" type="primary">NDAI0B01800</name>
    <name evidence="8" type="ordered locus">NDAI_0B01800</name>
</gene>
<dbReference type="PANTHER" id="PTHR40621">
    <property type="entry name" value="TRANSCRIPTION FACTOR KAPC-RELATED"/>
    <property type="match status" value="1"/>
</dbReference>
<feature type="compositionally biased region" description="Polar residues" evidence="6">
    <location>
        <begin position="313"/>
        <end position="326"/>
    </location>
</feature>
<evidence type="ECO:0000256" key="3">
    <source>
        <dbReference type="ARBA" id="ARBA00023163"/>
    </source>
</evidence>
<feature type="coiled-coil region" evidence="5">
    <location>
        <begin position="179"/>
        <end position="243"/>
    </location>
</feature>
<dbReference type="Gene3D" id="1.20.5.170">
    <property type="match status" value="1"/>
</dbReference>
<dbReference type="PROSITE" id="PS50217">
    <property type="entry name" value="BZIP"/>
    <property type="match status" value="1"/>
</dbReference>
<evidence type="ECO:0000313" key="9">
    <source>
        <dbReference type="Proteomes" id="UP000000689"/>
    </source>
</evidence>
<dbReference type="CDD" id="cd14688">
    <property type="entry name" value="bZIP_YAP"/>
    <property type="match status" value="1"/>
</dbReference>
<name>G0W603_NAUDC</name>
<dbReference type="RefSeq" id="XP_003668457.1">
    <property type="nucleotide sequence ID" value="XM_003668409.1"/>
</dbReference>
<organism evidence="8 9">
    <name type="scientific">Naumovozyma dairenensis (strain ATCC 10597 / BCRC 20456 / CBS 421 / NBRC 0211 / NRRL Y-12639)</name>
    <name type="common">Saccharomyces dairenensis</name>
    <dbReference type="NCBI Taxonomy" id="1071378"/>
    <lineage>
        <taxon>Eukaryota</taxon>
        <taxon>Fungi</taxon>
        <taxon>Dikarya</taxon>
        <taxon>Ascomycota</taxon>
        <taxon>Saccharomycotina</taxon>
        <taxon>Saccharomycetes</taxon>
        <taxon>Saccharomycetales</taxon>
        <taxon>Saccharomycetaceae</taxon>
        <taxon>Naumovozyma</taxon>
    </lineage>
</organism>
<feature type="compositionally biased region" description="Polar residues" evidence="6">
    <location>
        <begin position="34"/>
        <end position="52"/>
    </location>
</feature>
<evidence type="ECO:0000259" key="7">
    <source>
        <dbReference type="PROSITE" id="PS50217"/>
    </source>
</evidence>
<evidence type="ECO:0000256" key="5">
    <source>
        <dbReference type="SAM" id="Coils"/>
    </source>
</evidence>
<feature type="region of interest" description="Disordered" evidence="6">
    <location>
        <begin position="34"/>
        <end position="73"/>
    </location>
</feature>
<dbReference type="eggNOG" id="ENOG502S2TX">
    <property type="taxonomic scope" value="Eukaryota"/>
</dbReference>
<keyword evidence="2" id="KW-0805">Transcription regulation</keyword>
<keyword evidence="3" id="KW-0804">Transcription</keyword>
<keyword evidence="5" id="KW-0175">Coiled coil</keyword>
<dbReference type="GO" id="GO:0001228">
    <property type="term" value="F:DNA-binding transcription activator activity, RNA polymerase II-specific"/>
    <property type="evidence" value="ECO:0007669"/>
    <property type="project" value="TreeGrafter"/>
</dbReference>
<dbReference type="SMART" id="SM00338">
    <property type="entry name" value="BRLZ"/>
    <property type="match status" value="1"/>
</dbReference>
<proteinExistence type="predicted"/>
<dbReference type="PROSITE" id="PS00036">
    <property type="entry name" value="BZIP_BASIC"/>
    <property type="match status" value="1"/>
</dbReference>
<evidence type="ECO:0000256" key="6">
    <source>
        <dbReference type="SAM" id="MobiDB-lite"/>
    </source>
</evidence>
<protein>
    <recommendedName>
        <fullName evidence="7">BZIP domain-containing protein</fullName>
    </recommendedName>
</protein>
<keyword evidence="4" id="KW-0539">Nucleus</keyword>
<dbReference type="GO" id="GO:0090575">
    <property type="term" value="C:RNA polymerase II transcription regulator complex"/>
    <property type="evidence" value="ECO:0007669"/>
    <property type="project" value="TreeGrafter"/>
</dbReference>
<dbReference type="AlphaFoldDB" id="G0W603"/>
<feature type="region of interest" description="Disordered" evidence="6">
    <location>
        <begin position="355"/>
        <end position="385"/>
    </location>
</feature>
<feature type="region of interest" description="Disordered" evidence="6">
    <location>
        <begin position="94"/>
        <end position="126"/>
    </location>
</feature>
<feature type="region of interest" description="Disordered" evidence="6">
    <location>
        <begin position="305"/>
        <end position="326"/>
    </location>
</feature>
<dbReference type="InterPro" id="IPR050936">
    <property type="entry name" value="AP-1-like"/>
</dbReference>
<comment type="subcellular location">
    <subcellularLocation>
        <location evidence="1">Nucleus</location>
    </subcellularLocation>
</comment>
<dbReference type="GeneID" id="11498426"/>
<evidence type="ECO:0000313" key="8">
    <source>
        <dbReference type="EMBL" id="CCD23214.1"/>
    </source>
</evidence>
<feature type="compositionally biased region" description="Low complexity" evidence="6">
    <location>
        <begin position="355"/>
        <end position="367"/>
    </location>
</feature>